<feature type="domain" description="ABC transporter" evidence="8">
    <location>
        <begin position="330"/>
        <end position="566"/>
    </location>
</feature>
<dbReference type="Proteomes" id="UP001501509">
    <property type="component" value="Unassembled WGS sequence"/>
</dbReference>
<dbReference type="RefSeq" id="WP_344540335.1">
    <property type="nucleotide sequence ID" value="NZ_BAAATD010000002.1"/>
</dbReference>
<dbReference type="SMART" id="SM00382">
    <property type="entry name" value="AAA"/>
    <property type="match status" value="1"/>
</dbReference>
<keyword evidence="2 7" id="KW-0812">Transmembrane</keyword>
<dbReference type="SUPFAM" id="SSF52540">
    <property type="entry name" value="P-loop containing nucleoside triphosphate hydrolases"/>
    <property type="match status" value="1"/>
</dbReference>
<feature type="domain" description="ABC transmembrane type-1" evidence="9">
    <location>
        <begin position="21"/>
        <end position="299"/>
    </location>
</feature>
<dbReference type="InterPro" id="IPR027417">
    <property type="entry name" value="P-loop_NTPase"/>
</dbReference>
<comment type="caution">
    <text evidence="10">The sequence shown here is derived from an EMBL/GenBank/DDBJ whole genome shotgun (WGS) entry which is preliminary data.</text>
</comment>
<keyword evidence="4 10" id="KW-0067">ATP-binding</keyword>
<dbReference type="SUPFAM" id="SSF90123">
    <property type="entry name" value="ABC transporter transmembrane region"/>
    <property type="match status" value="1"/>
</dbReference>
<feature type="transmembrane region" description="Helical" evidence="7">
    <location>
        <begin position="57"/>
        <end position="82"/>
    </location>
</feature>
<gene>
    <name evidence="10" type="ORF">GCM10010411_23440</name>
</gene>
<dbReference type="EMBL" id="BAAATD010000002">
    <property type="protein sequence ID" value="GAA2589865.1"/>
    <property type="molecule type" value="Genomic_DNA"/>
</dbReference>
<dbReference type="InterPro" id="IPR003439">
    <property type="entry name" value="ABC_transporter-like_ATP-bd"/>
</dbReference>
<keyword evidence="6 7" id="KW-0472">Membrane</keyword>
<dbReference type="InterPro" id="IPR011527">
    <property type="entry name" value="ABC1_TM_dom"/>
</dbReference>
<dbReference type="InterPro" id="IPR039421">
    <property type="entry name" value="Type_1_exporter"/>
</dbReference>
<comment type="subcellular location">
    <subcellularLocation>
        <location evidence="1">Cell membrane</location>
        <topology evidence="1">Multi-pass membrane protein</topology>
    </subcellularLocation>
</comment>
<evidence type="ECO:0000256" key="4">
    <source>
        <dbReference type="ARBA" id="ARBA00022840"/>
    </source>
</evidence>
<evidence type="ECO:0000256" key="3">
    <source>
        <dbReference type="ARBA" id="ARBA00022741"/>
    </source>
</evidence>
<keyword evidence="3" id="KW-0547">Nucleotide-binding</keyword>
<dbReference type="Pfam" id="PF00664">
    <property type="entry name" value="ABC_membrane"/>
    <property type="match status" value="1"/>
</dbReference>
<accession>A0ABN3PPP6</accession>
<dbReference type="Pfam" id="PF00005">
    <property type="entry name" value="ABC_tran"/>
    <property type="match status" value="1"/>
</dbReference>
<dbReference type="PROSITE" id="PS50929">
    <property type="entry name" value="ABC_TM1F"/>
    <property type="match status" value="1"/>
</dbReference>
<name>A0ABN3PPP6_9ACTN</name>
<feature type="transmembrane region" description="Helical" evidence="7">
    <location>
        <begin position="16"/>
        <end position="37"/>
    </location>
</feature>
<sequence length="575" mass="59912">MRAADRLVARTFRSGGAWLGVLLTTAIGGALLQLALPYVMGRTVDALISGGAHQDDWLIVCVAVVAGVVACEGLGIWATGATGAQASAWLRRSVLKHVMGTGPAMTRRLPEGDLVTRLGMNTEEVGRAPEALITTAALLLPTAGSLVALALIDLWLPFTLLGGLVMISLVLRAFLRDTTTLSAGYQKTQGDIASRLLDALGGARTIAAAGTVPAETSRVLAPLPALREHGMGLWRANARAGVQAGLAMPLLEVTVLAVGGWRLASGHLSVGELYAAARYVVLGAGFSAALGHVGRLARARAAAGRVAELLADPPVEHGERTAAADGPGTVEFRGVALARDGRPVLDDLDLVLPGGTATAVVGRSGTGKSLLAALAGRLVDPDRGTVLLDGVPLPELARDELRRAIGFAFERPTLVGGPLDEATLEDAIALGLPERDHEVVQAAAVSARADTFIHRLPGGYATPLRDAPMSGGEKQRVGLARAFAQGRRLLVLDDATSSLDTVTEYQVGEALTGRLSGRTRLIVAHRVGTAARADRVVWLEGGRIRACDRHDVLWADPGYRAVFQDGQEDDEVKAG</sequence>
<keyword evidence="5 7" id="KW-1133">Transmembrane helix</keyword>
<feature type="transmembrane region" description="Helical" evidence="7">
    <location>
        <begin position="276"/>
        <end position="297"/>
    </location>
</feature>
<evidence type="ECO:0000256" key="1">
    <source>
        <dbReference type="ARBA" id="ARBA00004651"/>
    </source>
</evidence>
<dbReference type="PROSITE" id="PS50893">
    <property type="entry name" value="ABC_TRANSPORTER_2"/>
    <property type="match status" value="1"/>
</dbReference>
<dbReference type="InterPro" id="IPR036640">
    <property type="entry name" value="ABC1_TM_sf"/>
</dbReference>
<dbReference type="GO" id="GO:0005524">
    <property type="term" value="F:ATP binding"/>
    <property type="evidence" value="ECO:0007669"/>
    <property type="project" value="UniProtKB-KW"/>
</dbReference>
<organism evidence="10 11">
    <name type="scientific">Actinomadura fulvescens</name>
    <dbReference type="NCBI Taxonomy" id="46160"/>
    <lineage>
        <taxon>Bacteria</taxon>
        <taxon>Bacillati</taxon>
        <taxon>Actinomycetota</taxon>
        <taxon>Actinomycetes</taxon>
        <taxon>Streptosporangiales</taxon>
        <taxon>Thermomonosporaceae</taxon>
        <taxon>Actinomadura</taxon>
    </lineage>
</organism>
<evidence type="ECO:0000259" key="8">
    <source>
        <dbReference type="PROSITE" id="PS50893"/>
    </source>
</evidence>
<dbReference type="Gene3D" id="1.20.1560.10">
    <property type="entry name" value="ABC transporter type 1, transmembrane domain"/>
    <property type="match status" value="1"/>
</dbReference>
<evidence type="ECO:0000256" key="5">
    <source>
        <dbReference type="ARBA" id="ARBA00022989"/>
    </source>
</evidence>
<dbReference type="PROSITE" id="PS00211">
    <property type="entry name" value="ABC_TRANSPORTER_1"/>
    <property type="match status" value="1"/>
</dbReference>
<reference evidence="10 11" key="1">
    <citation type="journal article" date="2019" name="Int. J. Syst. Evol. Microbiol.">
        <title>The Global Catalogue of Microorganisms (GCM) 10K type strain sequencing project: providing services to taxonomists for standard genome sequencing and annotation.</title>
        <authorList>
            <consortium name="The Broad Institute Genomics Platform"/>
            <consortium name="The Broad Institute Genome Sequencing Center for Infectious Disease"/>
            <person name="Wu L."/>
            <person name="Ma J."/>
        </authorList>
    </citation>
    <scope>NUCLEOTIDE SEQUENCE [LARGE SCALE GENOMIC DNA]</scope>
    <source>
        <strain evidence="10 11">JCM 6833</strain>
    </source>
</reference>
<dbReference type="InterPro" id="IPR017871">
    <property type="entry name" value="ABC_transporter-like_CS"/>
</dbReference>
<feature type="transmembrane region" description="Helical" evidence="7">
    <location>
        <begin position="244"/>
        <end position="264"/>
    </location>
</feature>
<feature type="transmembrane region" description="Helical" evidence="7">
    <location>
        <begin position="158"/>
        <end position="175"/>
    </location>
</feature>
<keyword evidence="11" id="KW-1185">Reference proteome</keyword>
<dbReference type="Gene3D" id="3.40.50.300">
    <property type="entry name" value="P-loop containing nucleotide triphosphate hydrolases"/>
    <property type="match status" value="1"/>
</dbReference>
<evidence type="ECO:0000313" key="11">
    <source>
        <dbReference type="Proteomes" id="UP001501509"/>
    </source>
</evidence>
<evidence type="ECO:0000256" key="7">
    <source>
        <dbReference type="SAM" id="Phobius"/>
    </source>
</evidence>
<dbReference type="InterPro" id="IPR003593">
    <property type="entry name" value="AAA+_ATPase"/>
</dbReference>
<evidence type="ECO:0000256" key="6">
    <source>
        <dbReference type="ARBA" id="ARBA00023136"/>
    </source>
</evidence>
<dbReference type="PANTHER" id="PTHR43394">
    <property type="entry name" value="ATP-DEPENDENT PERMEASE MDL1, MITOCHONDRIAL"/>
    <property type="match status" value="1"/>
</dbReference>
<proteinExistence type="predicted"/>
<protein>
    <submittedName>
        <fullName evidence="10">ABC transporter ATP-binding protein</fullName>
    </submittedName>
</protein>
<evidence type="ECO:0000259" key="9">
    <source>
        <dbReference type="PROSITE" id="PS50929"/>
    </source>
</evidence>
<evidence type="ECO:0000313" key="10">
    <source>
        <dbReference type="EMBL" id="GAA2589865.1"/>
    </source>
</evidence>
<evidence type="ECO:0000256" key="2">
    <source>
        <dbReference type="ARBA" id="ARBA00022692"/>
    </source>
</evidence>
<dbReference type="PANTHER" id="PTHR43394:SF1">
    <property type="entry name" value="ATP-BINDING CASSETTE SUB-FAMILY B MEMBER 10, MITOCHONDRIAL"/>
    <property type="match status" value="1"/>
</dbReference>
<feature type="transmembrane region" description="Helical" evidence="7">
    <location>
        <begin position="131"/>
        <end position="152"/>
    </location>
</feature>